<evidence type="ECO:0008006" key="4">
    <source>
        <dbReference type="Google" id="ProtNLM"/>
    </source>
</evidence>
<feature type="region of interest" description="Disordered" evidence="1">
    <location>
        <begin position="56"/>
        <end position="78"/>
    </location>
</feature>
<sequence>MACTGRWIIVLLLAGLLAGCGGTDFRAQPVPDSVPDNWRGIVNEANKDPWTVLGFGRSAEEGGSPLSGRSGADSRARDDLASRMAERLDHLQSRLGEAMASEEQGEGLESSDVEAMLKRAGDIAMNQSHIPRRHRNESGTWQALAVADLEKGLREVASRRDLSQGVQEKLMKEARKALGSRKGGQEGSESGEAG</sequence>
<dbReference type="STRING" id="381306.AN478_06535"/>
<proteinExistence type="predicted"/>
<protein>
    <recommendedName>
        <fullName evidence="4">LPP20 lipoprotein</fullName>
    </recommendedName>
</protein>
<feature type="region of interest" description="Disordered" evidence="1">
    <location>
        <begin position="172"/>
        <end position="194"/>
    </location>
</feature>
<dbReference type="PROSITE" id="PS51257">
    <property type="entry name" value="PROKAR_LIPOPROTEIN"/>
    <property type="match status" value="1"/>
</dbReference>
<evidence type="ECO:0000313" key="2">
    <source>
        <dbReference type="EMBL" id="SCY61005.1"/>
    </source>
</evidence>
<dbReference type="EMBL" id="FMUN01000008">
    <property type="protein sequence ID" value="SCY61005.1"/>
    <property type="molecule type" value="Genomic_DNA"/>
</dbReference>
<keyword evidence="3" id="KW-1185">Reference proteome</keyword>
<dbReference type="Proteomes" id="UP000183104">
    <property type="component" value="Unassembled WGS sequence"/>
</dbReference>
<evidence type="ECO:0000256" key="1">
    <source>
        <dbReference type="SAM" id="MobiDB-lite"/>
    </source>
</evidence>
<reference evidence="3" key="1">
    <citation type="submission" date="2016-10" db="EMBL/GenBank/DDBJ databases">
        <authorList>
            <person name="Varghese N."/>
        </authorList>
    </citation>
    <scope>NUCLEOTIDE SEQUENCE [LARGE SCALE GENOMIC DNA]</scope>
    <source>
        <strain evidence="3">HL 19</strain>
    </source>
</reference>
<accession>A0A0N8PN38</accession>
<evidence type="ECO:0000313" key="3">
    <source>
        <dbReference type="Proteomes" id="UP000183104"/>
    </source>
</evidence>
<gene>
    <name evidence="2" type="ORF">SAMN05661077_2670</name>
</gene>
<organism evidence="2 3">
    <name type="scientific">Thiohalorhabdus denitrificans</name>
    <dbReference type="NCBI Taxonomy" id="381306"/>
    <lineage>
        <taxon>Bacteria</taxon>
        <taxon>Pseudomonadati</taxon>
        <taxon>Pseudomonadota</taxon>
        <taxon>Gammaproteobacteria</taxon>
        <taxon>Thiohalorhabdales</taxon>
        <taxon>Thiohalorhabdaceae</taxon>
        <taxon>Thiohalorhabdus</taxon>
    </lineage>
</organism>
<name>A0A0N8PN38_9GAMM</name>
<dbReference type="AlphaFoldDB" id="A0A0N8PN38"/>
<dbReference type="RefSeq" id="WP_054965814.1">
    <property type="nucleotide sequence ID" value="NZ_FMUN01000008.1"/>
</dbReference>